<dbReference type="AlphaFoldDB" id="E8N5M7"/>
<dbReference type="PANTHER" id="PTHR30036:SF7">
    <property type="entry name" value="ABC TRANSPORTER PERIPLASMIC-BINDING PROTEIN YPHF"/>
    <property type="match status" value="1"/>
</dbReference>
<feature type="chain" id="PRO_5003228652" evidence="3">
    <location>
        <begin position="19"/>
        <end position="336"/>
    </location>
</feature>
<dbReference type="Gene3D" id="3.40.50.2300">
    <property type="match status" value="2"/>
</dbReference>
<dbReference type="HOGENOM" id="CLU_037628_3_3_0"/>
<name>E8N5M7_ANATU</name>
<evidence type="ECO:0000259" key="4">
    <source>
        <dbReference type="Pfam" id="PF13407"/>
    </source>
</evidence>
<evidence type="ECO:0000313" key="6">
    <source>
        <dbReference type="Proteomes" id="UP000008922"/>
    </source>
</evidence>
<dbReference type="Pfam" id="PF13407">
    <property type="entry name" value="Peripla_BP_4"/>
    <property type="match status" value="1"/>
</dbReference>
<comment type="subcellular location">
    <subcellularLocation>
        <location evidence="1">Cell envelope</location>
    </subcellularLocation>
</comment>
<keyword evidence="3" id="KW-0732">Signal</keyword>
<dbReference type="GO" id="GO:0030288">
    <property type="term" value="C:outer membrane-bounded periplasmic space"/>
    <property type="evidence" value="ECO:0007669"/>
    <property type="project" value="TreeGrafter"/>
</dbReference>
<dbReference type="InterPro" id="IPR025997">
    <property type="entry name" value="SBP_2_dom"/>
</dbReference>
<dbReference type="RefSeq" id="WP_013560120.1">
    <property type="nucleotide sequence ID" value="NC_014960.1"/>
</dbReference>
<dbReference type="eggNOG" id="COG1879">
    <property type="taxonomic scope" value="Bacteria"/>
</dbReference>
<dbReference type="PROSITE" id="PS51257">
    <property type="entry name" value="PROKAR_LIPOPROTEIN"/>
    <property type="match status" value="1"/>
</dbReference>
<dbReference type="GO" id="GO:0030246">
    <property type="term" value="F:carbohydrate binding"/>
    <property type="evidence" value="ECO:0007669"/>
    <property type="project" value="TreeGrafter"/>
</dbReference>
<dbReference type="Proteomes" id="UP000008922">
    <property type="component" value="Chromosome"/>
</dbReference>
<organism evidence="5 6">
    <name type="scientific">Anaerolinea thermophila (strain DSM 14523 / JCM 11388 / NBRC 100420 / UNI-1)</name>
    <dbReference type="NCBI Taxonomy" id="926569"/>
    <lineage>
        <taxon>Bacteria</taxon>
        <taxon>Bacillati</taxon>
        <taxon>Chloroflexota</taxon>
        <taxon>Anaerolineae</taxon>
        <taxon>Anaerolineales</taxon>
        <taxon>Anaerolineaceae</taxon>
        <taxon>Anaerolinea</taxon>
    </lineage>
</organism>
<dbReference type="EMBL" id="AP012029">
    <property type="protein sequence ID" value="BAJ63741.1"/>
    <property type="molecule type" value="Genomic_DNA"/>
</dbReference>
<evidence type="ECO:0000313" key="5">
    <source>
        <dbReference type="EMBL" id="BAJ63741.1"/>
    </source>
</evidence>
<feature type="signal peptide" evidence="3">
    <location>
        <begin position="1"/>
        <end position="18"/>
    </location>
</feature>
<dbReference type="InParanoid" id="E8N5M7"/>
<evidence type="ECO:0000256" key="3">
    <source>
        <dbReference type="SAM" id="SignalP"/>
    </source>
</evidence>
<dbReference type="CDD" id="cd06314">
    <property type="entry name" value="PBP1_tmGBP"/>
    <property type="match status" value="1"/>
</dbReference>
<dbReference type="InterPro" id="IPR050555">
    <property type="entry name" value="Bact_Solute-Bind_Prot2"/>
</dbReference>
<gene>
    <name evidence="5" type="ordered locus">ANT_17150</name>
</gene>
<proteinExistence type="inferred from homology"/>
<feature type="domain" description="Periplasmic binding protein" evidence="4">
    <location>
        <begin position="35"/>
        <end position="298"/>
    </location>
</feature>
<dbReference type="KEGG" id="atm:ANT_17150"/>
<comment type="similarity">
    <text evidence="2">Belongs to the bacterial solute-binding protein 2 family.</text>
</comment>
<dbReference type="STRING" id="926569.ANT_17150"/>
<dbReference type="InterPro" id="IPR028082">
    <property type="entry name" value="Peripla_BP_I"/>
</dbReference>
<protein>
    <submittedName>
        <fullName evidence="5">ABC transporter substrate binding protein</fullName>
    </submittedName>
</protein>
<dbReference type="PANTHER" id="PTHR30036">
    <property type="entry name" value="D-XYLOSE-BINDING PERIPLASMIC PROTEIN"/>
    <property type="match status" value="1"/>
</dbReference>
<accession>E8N5M7</accession>
<evidence type="ECO:0000256" key="1">
    <source>
        <dbReference type="ARBA" id="ARBA00004196"/>
    </source>
</evidence>
<keyword evidence="6" id="KW-1185">Reference proteome</keyword>
<dbReference type="SUPFAM" id="SSF53822">
    <property type="entry name" value="Periplasmic binding protein-like I"/>
    <property type="match status" value="1"/>
</dbReference>
<reference evidence="5 6" key="1">
    <citation type="submission" date="2010-12" db="EMBL/GenBank/DDBJ databases">
        <title>Whole genome sequence of Anaerolinea thermophila UNI-1.</title>
        <authorList>
            <person name="Narita-Yamada S."/>
            <person name="Kishi E."/>
            <person name="Watanabe Y."/>
            <person name="Takasaki K."/>
            <person name="Ankai A."/>
            <person name="Oguchi A."/>
            <person name="Fukui S."/>
            <person name="Takahashi M."/>
            <person name="Yashiro I."/>
            <person name="Hosoyama A."/>
            <person name="Sekiguchi Y."/>
            <person name="Hanada S."/>
            <person name="Fujita N."/>
        </authorList>
    </citation>
    <scope>NUCLEOTIDE SEQUENCE [LARGE SCALE GENOMIC DNA]</scope>
    <source>
        <strain evidence="6">DSM 14523 / JCM 11388 / NBRC 100420 / UNI-1</strain>
    </source>
</reference>
<evidence type="ECO:0000256" key="2">
    <source>
        <dbReference type="ARBA" id="ARBA00007639"/>
    </source>
</evidence>
<sequence>MRLRFMLLFLLFLPGLVACQPLSTDRKDEVRTLRIAWIPKALDNPVFELGRKGAFQRAAELSATGNVKVEVIYTGSVSSDAMEQARVVEDMIARKVDAIAISCNDPIACINPINQAVDAGIPVITWDSDSPQSKRFAYLGVNNVEGGKQAAKLLIEAMGESGKIAILTGVPGAYNLEERIRGFREVIDQYPDIKVVAVRSTNDDINLSVQVVEETMQAFPDLNGWFFVGMWPLLAGRGSMPLWEQAALKGNLKTVSWDTMPEELEFLKDGYLSGLIDQNCWAWGYDTIQILYDKLIYGKSTPDFIDAGLRVVTQKEVEAMMRLWETGEFPSPGGMP</sequence>